<gene>
    <name evidence="1" type="ORF">JKL49_11310</name>
</gene>
<evidence type="ECO:0000313" key="1">
    <source>
        <dbReference type="EMBL" id="QQZ51968.1"/>
    </source>
</evidence>
<dbReference type="GO" id="GO:0008483">
    <property type="term" value="F:transaminase activity"/>
    <property type="evidence" value="ECO:0007669"/>
    <property type="project" value="UniProtKB-KW"/>
</dbReference>
<dbReference type="InterPro" id="IPR000653">
    <property type="entry name" value="DegT/StrS_aminotransferase"/>
</dbReference>
<dbReference type="Pfam" id="PF01041">
    <property type="entry name" value="DegT_DnrJ_EryC1"/>
    <property type="match status" value="1"/>
</dbReference>
<protein>
    <submittedName>
        <fullName evidence="1">DegT/DnrJ/EryC1/StrS family aminotransferase</fullName>
    </submittedName>
</protein>
<dbReference type="EMBL" id="CP068570">
    <property type="protein sequence ID" value="QQZ51968.1"/>
    <property type="molecule type" value="Genomic_DNA"/>
</dbReference>
<dbReference type="InterPro" id="IPR015424">
    <property type="entry name" value="PyrdxlP-dep_Trfase"/>
</dbReference>
<dbReference type="Gene3D" id="3.40.640.10">
    <property type="entry name" value="Type I PLP-dependent aspartate aminotransferase-like (Major domain)"/>
    <property type="match status" value="1"/>
</dbReference>
<keyword evidence="1" id="KW-0032">Aminotransferase</keyword>
<name>A0A974P733_9CAUL</name>
<accession>A0A974P733</accession>
<keyword evidence="1" id="KW-0808">Transferase</keyword>
<reference evidence="1" key="1">
    <citation type="submission" date="2021-01" db="EMBL/GenBank/DDBJ databases">
        <title>Genome sequence of Phenylobacterium sp. 20VBR1 isolated from a valley glaceir, Ny-Alesund, Svalbard.</title>
        <authorList>
            <person name="Thomas F.A."/>
            <person name="Krishnan K.P."/>
            <person name="Sinha R.K."/>
        </authorList>
    </citation>
    <scope>NUCLEOTIDE SEQUENCE</scope>
    <source>
        <strain evidence="1">20VBR1</strain>
    </source>
</reference>
<organism evidence="1">
    <name type="scientific">Phenylobacterium glaciei</name>
    <dbReference type="NCBI Taxonomy" id="2803784"/>
    <lineage>
        <taxon>Bacteria</taxon>
        <taxon>Pseudomonadati</taxon>
        <taxon>Pseudomonadota</taxon>
        <taxon>Alphaproteobacteria</taxon>
        <taxon>Caulobacterales</taxon>
        <taxon>Caulobacteraceae</taxon>
        <taxon>Phenylobacterium</taxon>
    </lineage>
</organism>
<proteinExistence type="predicted"/>
<dbReference type="InterPro" id="IPR015421">
    <property type="entry name" value="PyrdxlP-dep_Trfase_major"/>
</dbReference>
<dbReference type="SUPFAM" id="SSF53383">
    <property type="entry name" value="PLP-dependent transferases"/>
    <property type="match status" value="1"/>
</dbReference>
<sequence>MLDPALVREMLARAPGKVSAVLPVAAHGAMPDIEAWLAFRDETGLAVLLDAAAAFDAARDARLPTVVSLHATKVLGLGRAGSWSPTTPPWPSVSGA</sequence>
<dbReference type="AlphaFoldDB" id="A0A974P733"/>